<proteinExistence type="predicted"/>
<dbReference type="EMBL" id="JANPWB010000014">
    <property type="protein sequence ID" value="KAJ1097477.1"/>
    <property type="molecule type" value="Genomic_DNA"/>
</dbReference>
<evidence type="ECO:0000313" key="1">
    <source>
        <dbReference type="EMBL" id="KAJ1097477.1"/>
    </source>
</evidence>
<protein>
    <submittedName>
        <fullName evidence="1">Uncharacterized protein</fullName>
    </submittedName>
</protein>
<comment type="caution">
    <text evidence="1">The sequence shown here is derived from an EMBL/GenBank/DDBJ whole genome shotgun (WGS) entry which is preliminary data.</text>
</comment>
<dbReference type="Proteomes" id="UP001066276">
    <property type="component" value="Chromosome 10"/>
</dbReference>
<dbReference type="AlphaFoldDB" id="A0AAV7M1Z1"/>
<organism evidence="1 2">
    <name type="scientific">Pleurodeles waltl</name>
    <name type="common">Iberian ribbed newt</name>
    <dbReference type="NCBI Taxonomy" id="8319"/>
    <lineage>
        <taxon>Eukaryota</taxon>
        <taxon>Metazoa</taxon>
        <taxon>Chordata</taxon>
        <taxon>Craniata</taxon>
        <taxon>Vertebrata</taxon>
        <taxon>Euteleostomi</taxon>
        <taxon>Amphibia</taxon>
        <taxon>Batrachia</taxon>
        <taxon>Caudata</taxon>
        <taxon>Salamandroidea</taxon>
        <taxon>Salamandridae</taxon>
        <taxon>Pleurodelinae</taxon>
        <taxon>Pleurodeles</taxon>
    </lineage>
</organism>
<keyword evidence="2" id="KW-1185">Reference proteome</keyword>
<sequence length="170" mass="18698">MLFGLEVDRRGPRSSGRLPCPRCRALRPARCHPPFSGSGCAATSDIQVPLLPAPHGRLDRAPLLSHHKFGGPLRDTFRQWTVVSSRLAALRQSNVLPLLQAVDWVPLPPPLQPESASTVLHFCLQPFVCTLLVFITGVLFKCCSGFFGQDCVGLFIRTTRASRKCGRLAR</sequence>
<accession>A0AAV7M1Z1</accession>
<name>A0AAV7M1Z1_PLEWA</name>
<evidence type="ECO:0000313" key="2">
    <source>
        <dbReference type="Proteomes" id="UP001066276"/>
    </source>
</evidence>
<reference evidence="1" key="1">
    <citation type="journal article" date="2022" name="bioRxiv">
        <title>Sequencing and chromosome-scale assembly of the giantPleurodeles waltlgenome.</title>
        <authorList>
            <person name="Brown T."/>
            <person name="Elewa A."/>
            <person name="Iarovenko S."/>
            <person name="Subramanian E."/>
            <person name="Araus A.J."/>
            <person name="Petzold A."/>
            <person name="Susuki M."/>
            <person name="Suzuki K.-i.T."/>
            <person name="Hayashi T."/>
            <person name="Toyoda A."/>
            <person name="Oliveira C."/>
            <person name="Osipova E."/>
            <person name="Leigh N.D."/>
            <person name="Simon A."/>
            <person name="Yun M.H."/>
        </authorList>
    </citation>
    <scope>NUCLEOTIDE SEQUENCE</scope>
    <source>
        <strain evidence="1">20211129_DDA</strain>
        <tissue evidence="1">Liver</tissue>
    </source>
</reference>
<gene>
    <name evidence="1" type="ORF">NDU88_002595</name>
</gene>